<keyword evidence="2" id="KW-0812">Transmembrane</keyword>
<dbReference type="EMBL" id="PZQS01000003">
    <property type="protein sequence ID" value="PVD33820.1"/>
    <property type="molecule type" value="Genomic_DNA"/>
</dbReference>
<dbReference type="Proteomes" id="UP000245119">
    <property type="component" value="Linkage Group LG3"/>
</dbReference>
<evidence type="ECO:0000256" key="1">
    <source>
        <dbReference type="SAM" id="MobiDB-lite"/>
    </source>
</evidence>
<feature type="compositionally biased region" description="Polar residues" evidence="1">
    <location>
        <begin position="321"/>
        <end position="341"/>
    </location>
</feature>
<protein>
    <recommendedName>
        <fullName evidence="6">Ig-like domain-containing protein</fullName>
    </recommendedName>
</protein>
<accession>A0A2T7PK86</accession>
<feature type="transmembrane region" description="Helical" evidence="2">
    <location>
        <begin position="283"/>
        <end position="302"/>
    </location>
</feature>
<sequence length="462" mass="51541">MDVRLSKWRQVLLTVVCIVIGLAASQEHYLSYDNATGFLHFRCPLDSDLKNNKLIVSTFGRYNQRTTSGQVSRIANWYNNSATKYEDTGNVVLTTRQYGLKGYLTDVRCEDSFTYYCSYHFSESNGRISSRLDNFTFSFEGPLIVSIERPQNVHPCPGDKMEVTCRAFLGRQTNSIVWESRPPDGQFVLDTDSYINYSNPVDTKSCNYYAESRLSRDLTATDNKREWRCRLSYGQAAATFIIIVEVLGSCLNNQSEGNTTTAPPTLNSPQPLNTSGDSPWGKASFLIVALVLLTAAIVFLLLKRNIIQFINPKSESRENIVTDQQTSTTGAHNDQSHTPASNPLEPHPSPIPFDEVVGEDGYAKFSDDGLDHDPRPSDPLDLQDIDWQTPAAASPFVDPGYSGLDDDPPDYNRLVHHGNSDVTLSLASASELDYKHLDISAFLASSLPSFELRKQRSMITVN</sequence>
<feature type="signal peptide" evidence="3">
    <location>
        <begin position="1"/>
        <end position="25"/>
    </location>
</feature>
<evidence type="ECO:0000313" key="5">
    <source>
        <dbReference type="Proteomes" id="UP000245119"/>
    </source>
</evidence>
<keyword evidence="3" id="KW-0732">Signal</keyword>
<dbReference type="AlphaFoldDB" id="A0A2T7PK86"/>
<comment type="caution">
    <text evidence="4">The sequence shown here is derived from an EMBL/GenBank/DDBJ whole genome shotgun (WGS) entry which is preliminary data.</text>
</comment>
<proteinExistence type="predicted"/>
<keyword evidence="5" id="KW-1185">Reference proteome</keyword>
<keyword evidence="2" id="KW-1133">Transmembrane helix</keyword>
<feature type="compositionally biased region" description="Basic and acidic residues" evidence="1">
    <location>
        <begin position="361"/>
        <end position="378"/>
    </location>
</feature>
<evidence type="ECO:0000313" key="4">
    <source>
        <dbReference type="EMBL" id="PVD33820.1"/>
    </source>
</evidence>
<name>A0A2T7PK86_POMCA</name>
<gene>
    <name evidence="4" type="ORF">C0Q70_05081</name>
</gene>
<evidence type="ECO:0000256" key="2">
    <source>
        <dbReference type="SAM" id="Phobius"/>
    </source>
</evidence>
<evidence type="ECO:0008006" key="6">
    <source>
        <dbReference type="Google" id="ProtNLM"/>
    </source>
</evidence>
<feature type="chain" id="PRO_5015704929" description="Ig-like domain-containing protein" evidence="3">
    <location>
        <begin position="26"/>
        <end position="462"/>
    </location>
</feature>
<reference evidence="4 5" key="1">
    <citation type="submission" date="2018-04" db="EMBL/GenBank/DDBJ databases">
        <title>The genome of golden apple snail Pomacea canaliculata provides insight into stress tolerance and invasive adaptation.</title>
        <authorList>
            <person name="Liu C."/>
            <person name="Liu B."/>
            <person name="Ren Y."/>
            <person name="Zhang Y."/>
            <person name="Wang H."/>
            <person name="Li S."/>
            <person name="Jiang F."/>
            <person name="Yin L."/>
            <person name="Zhang G."/>
            <person name="Qian W."/>
            <person name="Fan W."/>
        </authorList>
    </citation>
    <scope>NUCLEOTIDE SEQUENCE [LARGE SCALE GENOMIC DNA]</scope>
    <source>
        <strain evidence="4">SZHN2017</strain>
        <tissue evidence="4">Muscle</tissue>
    </source>
</reference>
<evidence type="ECO:0000256" key="3">
    <source>
        <dbReference type="SAM" id="SignalP"/>
    </source>
</evidence>
<organism evidence="4 5">
    <name type="scientific">Pomacea canaliculata</name>
    <name type="common">Golden apple snail</name>
    <dbReference type="NCBI Taxonomy" id="400727"/>
    <lineage>
        <taxon>Eukaryota</taxon>
        <taxon>Metazoa</taxon>
        <taxon>Spiralia</taxon>
        <taxon>Lophotrochozoa</taxon>
        <taxon>Mollusca</taxon>
        <taxon>Gastropoda</taxon>
        <taxon>Caenogastropoda</taxon>
        <taxon>Architaenioglossa</taxon>
        <taxon>Ampullarioidea</taxon>
        <taxon>Ampullariidae</taxon>
        <taxon>Pomacea</taxon>
    </lineage>
</organism>
<feature type="region of interest" description="Disordered" evidence="1">
    <location>
        <begin position="318"/>
        <end position="383"/>
    </location>
</feature>
<keyword evidence="2" id="KW-0472">Membrane</keyword>
<feature type="region of interest" description="Disordered" evidence="1">
    <location>
        <begin position="256"/>
        <end position="275"/>
    </location>
</feature>